<sequence length="515" mass="57508">MAIGEAGADIGSLLLGQIVGNSAGIILRSLSSVDIYLSELNCISNQITQAFRSRQITQVNSPPNPFSETIRPAFTFATGIIDRNVELPDLMGHGILVNTKDDYMLYIGRVSPNWTRIWLGQGGFAIQKRIKTFSGYLGNKLTEILSYIQNVLPMKTVEIQGPKFNVNAFEFGVINLGKREDVLARSSITQWINPLQMGYCSGSNPLEAFWGDIINFIYSKATRCEILPFYTAAAIDYFKDINPTSYGKQKSGYEIVLNDQSVHDFYNITKLLPDFYITLKINVGLKAIFGFALAVYFPEVVRYLAGVISYSDNSINKSVIGAPLQSSDNCPECTQYGNDAQIVAYATLYSSKIGDIELGTAPVFLTIPYKDYGNMTLPEIKEYLGSYFGESFKSLIDLAIVIGISEADVYNYIKNKYGDSMAQIVLQNVDFTGNESEDLQNAENVVQMAIKVKEEVKQKVIGNVSWEELRNAYIREKIAKLEEIIDQCMINMFNSDFTIEENVQNVISCVKYLSL</sequence>
<gene>
    <name evidence="1" type="ORF">SJAV_07360</name>
</gene>
<dbReference type="EMBL" id="AP031322">
    <property type="protein sequence ID" value="BFH72792.1"/>
    <property type="molecule type" value="Genomic_DNA"/>
</dbReference>
<dbReference type="KEGG" id="sjv:SJAV_07360"/>
<dbReference type="RefSeq" id="WP_369610990.1">
    <property type="nucleotide sequence ID" value="NZ_AP031322.1"/>
</dbReference>
<organism evidence="1">
    <name type="scientific">Sulfurisphaera javensis</name>
    <dbReference type="NCBI Taxonomy" id="2049879"/>
    <lineage>
        <taxon>Archaea</taxon>
        <taxon>Thermoproteota</taxon>
        <taxon>Thermoprotei</taxon>
        <taxon>Sulfolobales</taxon>
        <taxon>Sulfolobaceae</taxon>
        <taxon>Sulfurisphaera</taxon>
    </lineage>
</organism>
<dbReference type="AlphaFoldDB" id="A0AAT9GPH5"/>
<dbReference type="GeneID" id="92353669"/>
<protein>
    <submittedName>
        <fullName evidence="1">Uncharacterized protein</fullName>
    </submittedName>
</protein>
<accession>A0AAT9GPH5</accession>
<proteinExistence type="predicted"/>
<evidence type="ECO:0000313" key="1">
    <source>
        <dbReference type="EMBL" id="BFH72792.1"/>
    </source>
</evidence>
<name>A0AAT9GPH5_9CREN</name>
<reference evidence="1" key="1">
    <citation type="submission" date="2024-03" db="EMBL/GenBank/DDBJ databases">
        <title>Complete genome sequence of Sulfurisphaera javensis strain KD-1.</title>
        <authorList>
            <person name="Sakai H."/>
            <person name="Nur N."/>
            <person name="Suwanto A."/>
            <person name="Kurosawa N."/>
        </authorList>
    </citation>
    <scope>NUCLEOTIDE SEQUENCE</scope>
    <source>
        <strain evidence="1">KD-1</strain>
    </source>
</reference>